<dbReference type="PROSITE" id="PS51257">
    <property type="entry name" value="PROKAR_LIPOPROTEIN"/>
    <property type="match status" value="1"/>
</dbReference>
<evidence type="ECO:0000256" key="4">
    <source>
        <dbReference type="ARBA" id="ARBA00022729"/>
    </source>
</evidence>
<sequence length="716" mass="77644">MKRNRPMIVRIGLAALAAAAFGCSRDEGAPQTDVASGESGAEAAVSEAAADPVAEAAMLEGDGSEWRVRGGGYDEQYFSPLTQINKENVGELGLAWVSDMDSTRGLEATPIVVDGVIYVTSTWSRVFAFDAVSGETLWSYDPKVPRGIGRMLCCDVVNRGVAVHDGNVFFGTLDGRLISLDAETGKPAWIVDTIEDPDRPYTLTGAPRVINGRVVIGNSGADRGVRGYVTAYDAKTGEEDWRFWIVPEGPDAAPENEDVAAALETWPDDPIWKGKGGGTAWDAMAFDPELNLLYIGTGNGGSWKRQRPNDKTDNLYVSSIVAVDADTGKLAWHYQTTPGDMWDYTATNSIILADMEVDGKQRKVLFQAPKNGFFYLLDRETGELLGADKYGVANWASHVDMKTGRPVLTEQANFFKEDQLVYPNPNGAHDWQAMSFNPQTGLAYIPALDVPWVQSTKPGFRYFYDIGVPARHLERMTAGQPEVEKGGFLKAWDVANREIKWKIPLSTTWNSGALTTASNLLFHASGDGYFSAYDAETGERLLHLFTGNSAMAAPVTYMADGVQYVALLAGYGGSGMITIGDDAAVKTYENTGRLLVFKLGGGEIPTPKKRETPLGPAPQNASLPPLGEDKLAAASELYLNCAGCHSTGGGTPMLPNLSRVPELGKDTFRSILLEGALVPRGMPNFGDELTQEDVDLLYEYISRGRHNVPVDNARWY</sequence>
<dbReference type="PANTHER" id="PTHR32303">
    <property type="entry name" value="QUINOPROTEIN ALCOHOL DEHYDROGENASE (CYTOCHROME C)"/>
    <property type="match status" value="1"/>
</dbReference>
<keyword evidence="2 11" id="KW-0349">Heme</keyword>
<evidence type="ECO:0000259" key="15">
    <source>
        <dbReference type="PROSITE" id="PS51007"/>
    </source>
</evidence>
<protein>
    <submittedName>
        <fullName evidence="16">PQQ-dependent dehydrogenase, methanol/ethanol family</fullName>
    </submittedName>
</protein>
<keyword evidence="4 14" id="KW-0732">Signal</keyword>
<name>A0A2S7K3C2_9PROT</name>
<evidence type="ECO:0000313" key="17">
    <source>
        <dbReference type="Proteomes" id="UP000239504"/>
    </source>
</evidence>
<evidence type="ECO:0000256" key="8">
    <source>
        <dbReference type="ARBA" id="ARBA00023004"/>
    </source>
</evidence>
<comment type="cofactor">
    <cofactor evidence="11">
        <name>pyrroloquinoline quinone</name>
        <dbReference type="ChEBI" id="CHEBI:58442"/>
    </cofactor>
    <text evidence="11">Binds 1 PQQ group per subunit.</text>
</comment>
<dbReference type="GO" id="GO:0016020">
    <property type="term" value="C:membrane"/>
    <property type="evidence" value="ECO:0007669"/>
    <property type="project" value="InterPro"/>
</dbReference>
<dbReference type="GO" id="GO:0016614">
    <property type="term" value="F:oxidoreductase activity, acting on CH-OH group of donors"/>
    <property type="evidence" value="ECO:0007669"/>
    <property type="project" value="InterPro"/>
</dbReference>
<dbReference type="RefSeq" id="WP_104830560.1">
    <property type="nucleotide sequence ID" value="NZ_PJCH01000010.1"/>
</dbReference>
<feature type="disulfide bond" evidence="13">
    <location>
        <begin position="153"/>
        <end position="154"/>
    </location>
</feature>
<dbReference type="InterPro" id="IPR011047">
    <property type="entry name" value="Quinoprotein_ADH-like_sf"/>
</dbReference>
<evidence type="ECO:0000256" key="2">
    <source>
        <dbReference type="ARBA" id="ARBA00022617"/>
    </source>
</evidence>
<feature type="domain" description="Cytochrome c" evidence="15">
    <location>
        <begin position="629"/>
        <end position="705"/>
    </location>
</feature>
<dbReference type="Pfam" id="PF01011">
    <property type="entry name" value="PQQ"/>
    <property type="match status" value="2"/>
</dbReference>
<dbReference type="SMART" id="SM00564">
    <property type="entry name" value="PQQ"/>
    <property type="match status" value="5"/>
</dbReference>
<dbReference type="AlphaFoldDB" id="A0A2S7K3C2"/>
<evidence type="ECO:0000256" key="14">
    <source>
        <dbReference type="SAM" id="SignalP"/>
    </source>
</evidence>
<dbReference type="InterPro" id="IPR002372">
    <property type="entry name" value="PQQ_rpt_dom"/>
</dbReference>
<dbReference type="GO" id="GO:0020037">
    <property type="term" value="F:heme binding"/>
    <property type="evidence" value="ECO:0007669"/>
    <property type="project" value="InterPro"/>
</dbReference>
<gene>
    <name evidence="16" type="ORF">CW354_13150</name>
</gene>
<accession>A0A2S7K3C2</accession>
<evidence type="ECO:0000256" key="1">
    <source>
        <dbReference type="ARBA" id="ARBA00008156"/>
    </source>
</evidence>
<dbReference type="PROSITE" id="PS51007">
    <property type="entry name" value="CYTC"/>
    <property type="match status" value="1"/>
</dbReference>
<evidence type="ECO:0000313" key="16">
    <source>
        <dbReference type="EMBL" id="PQA87002.1"/>
    </source>
</evidence>
<comment type="similarity">
    <text evidence="1">Belongs to the bacterial PQQ dehydrogenase family.</text>
</comment>
<dbReference type="OrthoDB" id="9794322at2"/>
<feature type="binding site" evidence="11">
    <location>
        <position position="159"/>
    </location>
    <ligand>
        <name>pyrroloquinoline quinone</name>
        <dbReference type="ChEBI" id="CHEBI:58442"/>
    </ligand>
</feature>
<dbReference type="EMBL" id="PJCH01000010">
    <property type="protein sequence ID" value="PQA87002.1"/>
    <property type="molecule type" value="Genomic_DNA"/>
</dbReference>
<feature type="binding site" evidence="12">
    <location>
        <position position="343"/>
    </location>
    <ligand>
        <name>Ca(2+)</name>
        <dbReference type="ChEBI" id="CHEBI:29108"/>
    </ligand>
</feature>
<evidence type="ECO:0000256" key="6">
    <source>
        <dbReference type="ARBA" id="ARBA00022891"/>
    </source>
</evidence>
<dbReference type="InterPro" id="IPR018391">
    <property type="entry name" value="PQQ_b-propeller_rpt"/>
</dbReference>
<dbReference type="Gene3D" id="2.140.10.10">
    <property type="entry name" value="Quinoprotein alcohol dehydrogenase-like superfamily"/>
    <property type="match status" value="1"/>
</dbReference>
<feature type="binding site" evidence="11">
    <location>
        <position position="204"/>
    </location>
    <ligand>
        <name>pyrroloquinoline quinone</name>
        <dbReference type="ChEBI" id="CHEBI:58442"/>
    </ligand>
</feature>
<comment type="caution">
    <text evidence="16">The sequence shown here is derived from an EMBL/GenBank/DDBJ whole genome shotgun (WGS) entry which is preliminary data.</text>
</comment>
<feature type="binding site" description="covalent" evidence="11">
    <location>
        <position position="641"/>
    </location>
    <ligand>
        <name>heme c</name>
        <dbReference type="ChEBI" id="CHEBI:61717"/>
    </ligand>
</feature>
<feature type="binding site" description="axial binding residue" evidence="12">
    <location>
        <position position="682"/>
    </location>
    <ligand>
        <name>heme c</name>
        <dbReference type="ChEBI" id="CHEBI:61717"/>
    </ligand>
    <ligandPart>
        <name>Fe</name>
        <dbReference type="ChEBI" id="CHEBI:18248"/>
    </ligandPart>
</feature>
<dbReference type="SUPFAM" id="SSF46626">
    <property type="entry name" value="Cytochrome c"/>
    <property type="match status" value="1"/>
</dbReference>
<feature type="chain" id="PRO_5015752236" evidence="14">
    <location>
        <begin position="23"/>
        <end position="716"/>
    </location>
</feature>
<evidence type="ECO:0000256" key="3">
    <source>
        <dbReference type="ARBA" id="ARBA00022723"/>
    </source>
</evidence>
<dbReference type="InterPro" id="IPR009056">
    <property type="entry name" value="Cyt_c-like_dom"/>
</dbReference>
<keyword evidence="6 11" id="KW-0634">PQQ</keyword>
<keyword evidence="3 12" id="KW-0479">Metal-binding</keyword>
<dbReference type="InterPro" id="IPR017512">
    <property type="entry name" value="PQQ_MeOH/EtOH_DH"/>
</dbReference>
<dbReference type="GO" id="GO:0009055">
    <property type="term" value="F:electron transfer activity"/>
    <property type="evidence" value="ECO:0007669"/>
    <property type="project" value="InterPro"/>
</dbReference>
<evidence type="ECO:0000256" key="9">
    <source>
        <dbReference type="ARBA" id="ARBA00023157"/>
    </source>
</evidence>
<keyword evidence="7" id="KW-0560">Oxidoreductase</keyword>
<evidence type="ECO:0000256" key="12">
    <source>
        <dbReference type="PIRSR" id="PIRSR617512-3"/>
    </source>
</evidence>
<feature type="binding site" description="axial binding residue" evidence="12">
    <location>
        <position position="645"/>
    </location>
    <ligand>
        <name>heme c</name>
        <dbReference type="ChEBI" id="CHEBI:61717"/>
    </ligand>
    <ligandPart>
        <name>Fe</name>
        <dbReference type="ChEBI" id="CHEBI:18248"/>
    </ligandPart>
</feature>
<evidence type="ECO:0000256" key="5">
    <source>
        <dbReference type="ARBA" id="ARBA00022837"/>
    </source>
</evidence>
<dbReference type="CDD" id="cd10279">
    <property type="entry name" value="PQQ_ADH_II"/>
    <property type="match status" value="1"/>
</dbReference>
<feature type="binding site" evidence="11">
    <location>
        <position position="107"/>
    </location>
    <ligand>
        <name>pyrroloquinoline quinone</name>
        <dbReference type="ChEBI" id="CHEBI:58442"/>
    </ligand>
</feature>
<reference evidence="16 17" key="1">
    <citation type="submission" date="2017-12" db="EMBL/GenBank/DDBJ databases">
        <authorList>
            <person name="Hurst M.R.H."/>
        </authorList>
    </citation>
    <scope>NUCLEOTIDE SEQUENCE [LARGE SCALE GENOMIC DNA]</scope>
    <source>
        <strain evidence="16 17">SY-3-19</strain>
    </source>
</reference>
<keyword evidence="17" id="KW-1185">Reference proteome</keyword>
<dbReference type="NCBIfam" id="TIGR03075">
    <property type="entry name" value="PQQ_enz_alc_DH"/>
    <property type="match status" value="1"/>
</dbReference>
<evidence type="ECO:0000256" key="10">
    <source>
        <dbReference type="PIRSR" id="PIRSR617512-1"/>
    </source>
</evidence>
<dbReference type="SUPFAM" id="SSF50998">
    <property type="entry name" value="Quinoprotein alcohol dehydrogenase-like"/>
    <property type="match status" value="1"/>
</dbReference>
<dbReference type="Pfam" id="PF13442">
    <property type="entry name" value="Cytochrome_CBB3"/>
    <property type="match status" value="1"/>
</dbReference>
<dbReference type="InterPro" id="IPR036909">
    <property type="entry name" value="Cyt_c-like_dom_sf"/>
</dbReference>
<proteinExistence type="inferred from homology"/>
<keyword evidence="5 12" id="KW-0106">Calcium</keyword>
<organism evidence="16 17">
    <name type="scientific">Hyphococcus luteus</name>
    <dbReference type="NCBI Taxonomy" id="2058213"/>
    <lineage>
        <taxon>Bacteria</taxon>
        <taxon>Pseudomonadati</taxon>
        <taxon>Pseudomonadota</taxon>
        <taxon>Alphaproteobacteria</taxon>
        <taxon>Parvularculales</taxon>
        <taxon>Parvularculaceae</taxon>
        <taxon>Hyphococcus</taxon>
    </lineage>
</organism>
<comment type="cofactor">
    <cofactor evidence="12">
        <name>Ca(2+)</name>
        <dbReference type="ChEBI" id="CHEBI:29108"/>
    </cofactor>
    <text evidence="12">Binds 1 Ca(2+) ion per subunit.</text>
</comment>
<dbReference type="Proteomes" id="UP000239504">
    <property type="component" value="Unassembled WGS sequence"/>
</dbReference>
<keyword evidence="8 12" id="KW-0408">Iron</keyword>
<comment type="cofactor">
    <cofactor evidence="11">
        <name>heme c</name>
        <dbReference type="ChEBI" id="CHEBI:61717"/>
    </cofactor>
    <text evidence="11">Binds 1 heme c group per subunit.</text>
</comment>
<evidence type="ECO:0000256" key="13">
    <source>
        <dbReference type="PIRSR" id="PIRSR617512-4"/>
    </source>
</evidence>
<feature type="binding site" evidence="12">
    <location>
        <position position="299"/>
    </location>
    <ligand>
        <name>Ca(2+)</name>
        <dbReference type="ChEBI" id="CHEBI:29108"/>
    </ligand>
</feature>
<feature type="active site" description="Proton acceptor" evidence="10">
    <location>
        <position position="343"/>
    </location>
</feature>
<feature type="binding site" evidence="11">
    <location>
        <position position="370"/>
    </location>
    <ligand>
        <name>pyrroloquinoline quinone</name>
        <dbReference type="ChEBI" id="CHEBI:58442"/>
    </ligand>
</feature>
<feature type="signal peptide" evidence="14">
    <location>
        <begin position="1"/>
        <end position="22"/>
    </location>
</feature>
<dbReference type="GO" id="GO:0005509">
    <property type="term" value="F:calcium ion binding"/>
    <property type="evidence" value="ECO:0007669"/>
    <property type="project" value="InterPro"/>
</dbReference>
<feature type="binding site" description="covalent" evidence="11">
    <location>
        <position position="644"/>
    </location>
    <ligand>
        <name>heme c</name>
        <dbReference type="ChEBI" id="CHEBI:61717"/>
    </ligand>
</feature>
<feature type="binding site" evidence="11">
    <location>
        <begin position="220"/>
        <end position="221"/>
    </location>
    <ligand>
        <name>pyrroloquinoline quinone</name>
        <dbReference type="ChEBI" id="CHEBI:58442"/>
    </ligand>
</feature>
<dbReference type="Gene3D" id="1.10.760.10">
    <property type="entry name" value="Cytochrome c-like domain"/>
    <property type="match status" value="1"/>
</dbReference>
<evidence type="ECO:0000256" key="11">
    <source>
        <dbReference type="PIRSR" id="PIRSR617512-2"/>
    </source>
</evidence>
<evidence type="ECO:0000256" key="7">
    <source>
        <dbReference type="ARBA" id="ARBA00023002"/>
    </source>
</evidence>
<feature type="binding site" evidence="11">
    <location>
        <position position="279"/>
    </location>
    <ligand>
        <name>pyrroloquinoline quinone</name>
        <dbReference type="ChEBI" id="CHEBI:58442"/>
    </ligand>
</feature>
<keyword evidence="9 13" id="KW-1015">Disulfide bond</keyword>